<keyword evidence="9" id="KW-1185">Reference proteome</keyword>
<evidence type="ECO:0000313" key="9">
    <source>
        <dbReference type="Proteomes" id="UP000199126"/>
    </source>
</evidence>
<evidence type="ECO:0000256" key="4">
    <source>
        <dbReference type="ARBA" id="ARBA00022989"/>
    </source>
</evidence>
<keyword evidence="3 7" id="KW-0812">Transmembrane</keyword>
<dbReference type="EMBL" id="FODV01000004">
    <property type="protein sequence ID" value="SEO72118.1"/>
    <property type="molecule type" value="Genomic_DNA"/>
</dbReference>
<feature type="transmembrane region" description="Helical" evidence="7">
    <location>
        <begin position="87"/>
        <end position="109"/>
    </location>
</feature>
<protein>
    <submittedName>
        <fullName evidence="8">Branched-chain amino acid transport system permease protein</fullName>
    </submittedName>
</protein>
<feature type="region of interest" description="Disordered" evidence="6">
    <location>
        <begin position="426"/>
        <end position="447"/>
    </location>
</feature>
<comment type="subcellular location">
    <subcellularLocation>
        <location evidence="1">Cell membrane</location>
        <topology evidence="1">Multi-pass membrane protein</topology>
    </subcellularLocation>
</comment>
<proteinExistence type="predicted"/>
<dbReference type="InterPro" id="IPR001851">
    <property type="entry name" value="ABC_transp_permease"/>
</dbReference>
<feature type="transmembrane region" description="Helical" evidence="7">
    <location>
        <begin position="233"/>
        <end position="250"/>
    </location>
</feature>
<dbReference type="InterPro" id="IPR043428">
    <property type="entry name" value="LivM-like"/>
</dbReference>
<name>A0A1H8S194_9EURY</name>
<organism evidence="8 9">
    <name type="scientific">Halogranum amylolyticum</name>
    <dbReference type="NCBI Taxonomy" id="660520"/>
    <lineage>
        <taxon>Archaea</taxon>
        <taxon>Methanobacteriati</taxon>
        <taxon>Methanobacteriota</taxon>
        <taxon>Stenosarchaea group</taxon>
        <taxon>Halobacteria</taxon>
        <taxon>Halobacteriales</taxon>
        <taxon>Haloferacaceae</taxon>
    </lineage>
</organism>
<evidence type="ECO:0000256" key="2">
    <source>
        <dbReference type="ARBA" id="ARBA00022475"/>
    </source>
</evidence>
<evidence type="ECO:0000313" key="8">
    <source>
        <dbReference type="EMBL" id="SEO72118.1"/>
    </source>
</evidence>
<accession>A0A1H8S194</accession>
<dbReference type="AlphaFoldDB" id="A0A1H8S194"/>
<feature type="transmembrane region" description="Helical" evidence="7">
    <location>
        <begin position="319"/>
        <end position="348"/>
    </location>
</feature>
<feature type="transmembrane region" description="Helical" evidence="7">
    <location>
        <begin position="395"/>
        <end position="411"/>
    </location>
</feature>
<dbReference type="OrthoDB" id="239932at2157"/>
<feature type="transmembrane region" description="Helical" evidence="7">
    <location>
        <begin position="287"/>
        <end position="307"/>
    </location>
</feature>
<gene>
    <name evidence="8" type="ORF">SAMN04487948_104360</name>
</gene>
<feature type="transmembrane region" description="Helical" evidence="7">
    <location>
        <begin position="60"/>
        <end position="80"/>
    </location>
</feature>
<sequence length="447" mass="46947">MSVRDYLGRFLGDEPSSRSPLQRLVTGDAALVVGLLLAVYVVFVVIGTVLGYGINGQVNALARLTFLTAVYALAVLALNLHWGYTGLFNIGVAGFMAVGTYTMMMVSAAPDARVPGLGLPLWVGILAGMAAAAFIGLVAALPALRLRADYLAIVTIAFSEIIRISYLSSTLQSFTIAGTELGTGGGGGIGIQNDPDTVFLETLNGLPGVGSLIGGITTAAQNAGIQPSVVNNWLYAVVLLVFVVAFYWLLSRIGNSPFGRVLKAIREDEDVARALGKNTNLFKIKSFMVGCALMGLAGILWQGSLGFVNPNTFLPQVTFFIWIALIIGGAGSNTGSVVGAALFAAVLFEGPRYLANVASQTMDLGSSPSTFAGAVGALFDFEIATFFAYALDNIAPLRLVLVGIVLIWLMQNRPEGLLGHRKETASSISLRRPSRESTAAADGGEER</sequence>
<keyword evidence="4 7" id="KW-1133">Transmembrane helix</keyword>
<dbReference type="GO" id="GO:0015658">
    <property type="term" value="F:branched-chain amino acid transmembrane transporter activity"/>
    <property type="evidence" value="ECO:0007669"/>
    <property type="project" value="InterPro"/>
</dbReference>
<evidence type="ECO:0000256" key="5">
    <source>
        <dbReference type="ARBA" id="ARBA00023136"/>
    </source>
</evidence>
<keyword evidence="5 7" id="KW-0472">Membrane</keyword>
<keyword evidence="2" id="KW-1003">Cell membrane</keyword>
<evidence type="ECO:0000256" key="1">
    <source>
        <dbReference type="ARBA" id="ARBA00004651"/>
    </source>
</evidence>
<feature type="transmembrane region" description="Helical" evidence="7">
    <location>
        <begin position="121"/>
        <end position="141"/>
    </location>
</feature>
<dbReference type="GO" id="GO:0005886">
    <property type="term" value="C:plasma membrane"/>
    <property type="evidence" value="ECO:0007669"/>
    <property type="project" value="UniProtKB-SubCell"/>
</dbReference>
<feature type="transmembrane region" description="Helical" evidence="7">
    <location>
        <begin position="29"/>
        <end position="54"/>
    </location>
</feature>
<evidence type="ECO:0000256" key="3">
    <source>
        <dbReference type="ARBA" id="ARBA00022692"/>
    </source>
</evidence>
<dbReference type="Proteomes" id="UP000199126">
    <property type="component" value="Unassembled WGS sequence"/>
</dbReference>
<dbReference type="CDD" id="cd06581">
    <property type="entry name" value="TM_PBP1_LivM_like"/>
    <property type="match status" value="1"/>
</dbReference>
<evidence type="ECO:0000256" key="7">
    <source>
        <dbReference type="SAM" id="Phobius"/>
    </source>
</evidence>
<dbReference type="PANTHER" id="PTHR30482">
    <property type="entry name" value="HIGH-AFFINITY BRANCHED-CHAIN AMINO ACID TRANSPORT SYSTEM PERMEASE"/>
    <property type="match status" value="1"/>
</dbReference>
<dbReference type="RefSeq" id="WP_089823688.1">
    <property type="nucleotide sequence ID" value="NZ_FODV01000004.1"/>
</dbReference>
<reference evidence="9" key="1">
    <citation type="submission" date="2016-10" db="EMBL/GenBank/DDBJ databases">
        <authorList>
            <person name="Varghese N."/>
            <person name="Submissions S."/>
        </authorList>
    </citation>
    <scope>NUCLEOTIDE SEQUENCE [LARGE SCALE GENOMIC DNA]</scope>
    <source>
        <strain evidence="9">CGMCC 1.10121</strain>
    </source>
</reference>
<evidence type="ECO:0000256" key="6">
    <source>
        <dbReference type="SAM" id="MobiDB-lite"/>
    </source>
</evidence>
<dbReference type="PANTHER" id="PTHR30482:SF10">
    <property type="entry name" value="HIGH-AFFINITY BRANCHED-CHAIN AMINO ACID TRANSPORT PROTEIN BRAE"/>
    <property type="match status" value="1"/>
</dbReference>
<dbReference type="Pfam" id="PF02653">
    <property type="entry name" value="BPD_transp_2"/>
    <property type="match status" value="1"/>
</dbReference>